<evidence type="ECO:0000313" key="3">
    <source>
        <dbReference type="Proteomes" id="UP000887578"/>
    </source>
</evidence>
<evidence type="ECO:0000313" key="4">
    <source>
        <dbReference type="WBParaSite" id="PDA_v2.g21843.t1"/>
    </source>
</evidence>
<feature type="region of interest" description="Disordered" evidence="1">
    <location>
        <begin position="75"/>
        <end position="107"/>
    </location>
</feature>
<sequence>MLHEEVGFIQQHPSYVPIFQKILADALPPAPAFPNFMNNMMNNPPIQRNAVGNNTAAAPPRQLFTNQMLHDAIFRTANPPVPVESSSTSSAPTSSPSTGSTASTEPPEAIAVDAPETAASIPVNRYAAQLMQLHDMGFTDDDTNIVILDSVDGNVEQAMDLLFAMRD</sequence>
<feature type="compositionally biased region" description="Low complexity" evidence="1">
    <location>
        <begin position="83"/>
        <end position="107"/>
    </location>
</feature>
<keyword evidence="3" id="KW-1185">Reference proteome</keyword>
<accession>A0A914PUC9</accession>
<reference evidence="4" key="1">
    <citation type="submission" date="2022-11" db="UniProtKB">
        <authorList>
            <consortium name="WormBaseParasite"/>
        </authorList>
    </citation>
    <scope>IDENTIFICATION</scope>
</reference>
<protein>
    <submittedName>
        <fullName evidence="4">UBA domain-containing protein</fullName>
    </submittedName>
</protein>
<dbReference type="SUPFAM" id="SSF46934">
    <property type="entry name" value="UBA-like"/>
    <property type="match status" value="1"/>
</dbReference>
<evidence type="ECO:0000256" key="1">
    <source>
        <dbReference type="SAM" id="MobiDB-lite"/>
    </source>
</evidence>
<dbReference type="WBParaSite" id="PDA_v2.g21843.t1">
    <property type="protein sequence ID" value="PDA_v2.g21843.t1"/>
    <property type="gene ID" value="PDA_v2.g21843"/>
</dbReference>
<dbReference type="Proteomes" id="UP000887578">
    <property type="component" value="Unplaced"/>
</dbReference>
<evidence type="ECO:0000259" key="2">
    <source>
        <dbReference type="PROSITE" id="PS50030"/>
    </source>
</evidence>
<dbReference type="InterPro" id="IPR015940">
    <property type="entry name" value="UBA"/>
</dbReference>
<proteinExistence type="predicted"/>
<dbReference type="InterPro" id="IPR009060">
    <property type="entry name" value="UBA-like_sf"/>
</dbReference>
<name>A0A914PUC9_9BILA</name>
<dbReference type="Gene3D" id="1.10.8.10">
    <property type="entry name" value="DNA helicase RuvA subunit, C-terminal domain"/>
    <property type="match status" value="1"/>
</dbReference>
<dbReference type="AlphaFoldDB" id="A0A914PUC9"/>
<dbReference type="PROSITE" id="PS50030">
    <property type="entry name" value="UBA"/>
    <property type="match status" value="1"/>
</dbReference>
<organism evidence="3 4">
    <name type="scientific">Panagrolaimus davidi</name>
    <dbReference type="NCBI Taxonomy" id="227884"/>
    <lineage>
        <taxon>Eukaryota</taxon>
        <taxon>Metazoa</taxon>
        <taxon>Ecdysozoa</taxon>
        <taxon>Nematoda</taxon>
        <taxon>Chromadorea</taxon>
        <taxon>Rhabditida</taxon>
        <taxon>Tylenchina</taxon>
        <taxon>Panagrolaimomorpha</taxon>
        <taxon>Panagrolaimoidea</taxon>
        <taxon>Panagrolaimidae</taxon>
        <taxon>Panagrolaimus</taxon>
    </lineage>
</organism>
<feature type="domain" description="UBA" evidence="2">
    <location>
        <begin position="122"/>
        <end position="165"/>
    </location>
</feature>